<dbReference type="Proteomes" id="UP000038045">
    <property type="component" value="Unplaced"/>
</dbReference>
<dbReference type="WBParaSite" id="PTRK_0000048000.1">
    <property type="protein sequence ID" value="PTRK_0000048000.1"/>
    <property type="gene ID" value="PTRK_0000048000"/>
</dbReference>
<organism evidence="1 2">
    <name type="scientific">Parastrongyloides trichosuri</name>
    <name type="common">Possum-specific nematode worm</name>
    <dbReference type="NCBI Taxonomy" id="131310"/>
    <lineage>
        <taxon>Eukaryota</taxon>
        <taxon>Metazoa</taxon>
        <taxon>Ecdysozoa</taxon>
        <taxon>Nematoda</taxon>
        <taxon>Chromadorea</taxon>
        <taxon>Rhabditida</taxon>
        <taxon>Tylenchina</taxon>
        <taxon>Panagrolaimomorpha</taxon>
        <taxon>Strongyloidoidea</taxon>
        <taxon>Strongyloididae</taxon>
        <taxon>Parastrongyloides</taxon>
    </lineage>
</organism>
<sequence>MVYVSRSQRIFRLLKALPHHLWKTYPEQMAFYSTFGVASLVICGYRLNQYLNGRDEKPYYRGFYDVVRPSDPVALEWKVPTEYPAPYLTNRENERWDTLDKDYGYKSNI</sequence>
<accession>A0A0N4Z1A5</accession>
<protein>
    <submittedName>
        <fullName evidence="2">Uncharacterized protein</fullName>
    </submittedName>
</protein>
<evidence type="ECO:0000313" key="2">
    <source>
        <dbReference type="WBParaSite" id="PTRK_0000048000.1"/>
    </source>
</evidence>
<dbReference type="STRING" id="131310.A0A0N4Z1A5"/>
<proteinExistence type="predicted"/>
<keyword evidence="1" id="KW-1185">Reference proteome</keyword>
<evidence type="ECO:0000313" key="1">
    <source>
        <dbReference type="Proteomes" id="UP000038045"/>
    </source>
</evidence>
<reference evidence="2" key="1">
    <citation type="submission" date="2017-02" db="UniProtKB">
        <authorList>
            <consortium name="WormBaseParasite"/>
        </authorList>
    </citation>
    <scope>IDENTIFICATION</scope>
</reference>
<dbReference type="AlphaFoldDB" id="A0A0N4Z1A5"/>
<name>A0A0N4Z1A5_PARTI</name>